<dbReference type="Pfam" id="PF12840">
    <property type="entry name" value="HTH_20"/>
    <property type="match status" value="1"/>
</dbReference>
<feature type="region of interest" description="Disordered" evidence="1">
    <location>
        <begin position="1"/>
        <end position="21"/>
    </location>
</feature>
<accession>A0ABV0IKQ5</accession>
<dbReference type="RefSeq" id="WP_347921450.1">
    <property type="nucleotide sequence ID" value="NZ_JBDXMX010000006.1"/>
</dbReference>
<dbReference type="InterPro" id="IPR001845">
    <property type="entry name" value="HTH_ArsR_DNA-bd_dom"/>
</dbReference>
<dbReference type="Proteomes" id="UP001484097">
    <property type="component" value="Unassembled WGS sequence"/>
</dbReference>
<sequence>MADDKTPAPDATAPDSLVRTPLRAERSMDVQTMKAFAHPLRMAMYSRLTDVGSATATALAQHLQESTGQTSYHLRQLEKLGLVEEDTSRGSGRERWWKPLGYRMHVEELGQDAANLRVMTSVLHEGLRRRMEAISAYLDVAPREPREWVDASVDTTTTMTMTLEQTRALSEELMEVIARHREALGSSGNSPAEEAESRRVRLYLSLFPLVEGEDAATP</sequence>
<dbReference type="CDD" id="cd00090">
    <property type="entry name" value="HTH_ARSR"/>
    <property type="match status" value="1"/>
</dbReference>
<reference evidence="3 4" key="1">
    <citation type="submission" date="2024-05" db="EMBL/GenBank/DDBJ databases">
        <authorList>
            <person name="Yi C."/>
        </authorList>
    </citation>
    <scope>NUCLEOTIDE SEQUENCE [LARGE SCALE GENOMIC DNA]</scope>
    <source>
        <strain evidence="3 4">XS13</strain>
    </source>
</reference>
<comment type="caution">
    <text evidence="3">The sequence shown here is derived from an EMBL/GenBank/DDBJ whole genome shotgun (WGS) entry which is preliminary data.</text>
</comment>
<evidence type="ECO:0000313" key="4">
    <source>
        <dbReference type="Proteomes" id="UP001484097"/>
    </source>
</evidence>
<dbReference type="EMBL" id="JBDXMX010000006">
    <property type="protein sequence ID" value="MEO9248748.1"/>
    <property type="molecule type" value="Genomic_DNA"/>
</dbReference>
<dbReference type="SMART" id="SM00418">
    <property type="entry name" value="HTH_ARSR"/>
    <property type="match status" value="1"/>
</dbReference>
<evidence type="ECO:0000313" key="3">
    <source>
        <dbReference type="EMBL" id="MEO9248748.1"/>
    </source>
</evidence>
<organism evidence="3 4">
    <name type="scientific">Citricoccus nitrophenolicus</name>
    <dbReference type="NCBI Taxonomy" id="863575"/>
    <lineage>
        <taxon>Bacteria</taxon>
        <taxon>Bacillati</taxon>
        <taxon>Actinomycetota</taxon>
        <taxon>Actinomycetes</taxon>
        <taxon>Micrococcales</taxon>
        <taxon>Micrococcaceae</taxon>
        <taxon>Citricoccus</taxon>
    </lineage>
</organism>
<dbReference type="SUPFAM" id="SSF46785">
    <property type="entry name" value="Winged helix' DNA-binding domain"/>
    <property type="match status" value="1"/>
</dbReference>
<dbReference type="Gene3D" id="1.10.10.10">
    <property type="entry name" value="Winged helix-like DNA-binding domain superfamily/Winged helix DNA-binding domain"/>
    <property type="match status" value="1"/>
</dbReference>
<feature type="domain" description="HTH arsR-type" evidence="2">
    <location>
        <begin position="31"/>
        <end position="115"/>
    </location>
</feature>
<name>A0ABV0IKQ5_9MICC</name>
<gene>
    <name evidence="3" type="ORF">ABDK96_13765</name>
</gene>
<keyword evidence="4" id="KW-1185">Reference proteome</keyword>
<dbReference type="InterPro" id="IPR036390">
    <property type="entry name" value="WH_DNA-bd_sf"/>
</dbReference>
<dbReference type="InterPro" id="IPR036388">
    <property type="entry name" value="WH-like_DNA-bd_sf"/>
</dbReference>
<dbReference type="InterPro" id="IPR011991">
    <property type="entry name" value="ArsR-like_HTH"/>
</dbReference>
<proteinExistence type="predicted"/>
<evidence type="ECO:0000259" key="2">
    <source>
        <dbReference type="SMART" id="SM00418"/>
    </source>
</evidence>
<evidence type="ECO:0000256" key="1">
    <source>
        <dbReference type="SAM" id="MobiDB-lite"/>
    </source>
</evidence>
<protein>
    <submittedName>
        <fullName evidence="3">Helix-turn-helix domain-containing protein</fullName>
    </submittedName>
</protein>